<dbReference type="InterPro" id="IPR052166">
    <property type="entry name" value="Diverse_Acyl-CoA_DH"/>
</dbReference>
<keyword evidence="5 6" id="KW-0560">Oxidoreductase</keyword>
<dbReference type="InterPro" id="IPR037069">
    <property type="entry name" value="AcylCoA_DH/ox_N_sf"/>
</dbReference>
<evidence type="ECO:0000259" key="9">
    <source>
        <dbReference type="Pfam" id="PF02771"/>
    </source>
</evidence>
<dbReference type="PANTHER" id="PTHR42803">
    <property type="entry name" value="ACYL-COA DEHYDROGENASE"/>
    <property type="match status" value="1"/>
</dbReference>
<comment type="caution">
    <text evidence="11">The sequence shown here is derived from an EMBL/GenBank/DDBJ whole genome shotgun (WGS) entry which is preliminary data.</text>
</comment>
<evidence type="ECO:0000256" key="1">
    <source>
        <dbReference type="ARBA" id="ARBA00001974"/>
    </source>
</evidence>
<organism evidence="11 12">
    <name type="scientific">Tistrella arctica</name>
    <dbReference type="NCBI Taxonomy" id="3133430"/>
    <lineage>
        <taxon>Bacteria</taxon>
        <taxon>Pseudomonadati</taxon>
        <taxon>Pseudomonadota</taxon>
        <taxon>Alphaproteobacteria</taxon>
        <taxon>Geminicoccales</taxon>
        <taxon>Geminicoccaceae</taxon>
        <taxon>Tistrella</taxon>
    </lineage>
</organism>
<accession>A0ABU9YPH5</accession>
<dbReference type="EMBL" id="JBBKTW010000008">
    <property type="protein sequence ID" value="MEN2990708.1"/>
    <property type="molecule type" value="Genomic_DNA"/>
</dbReference>
<feature type="domain" description="Acyl-CoA oxidase/dehydrogenase middle" evidence="8">
    <location>
        <begin position="163"/>
        <end position="272"/>
    </location>
</feature>
<evidence type="ECO:0000256" key="4">
    <source>
        <dbReference type="ARBA" id="ARBA00022827"/>
    </source>
</evidence>
<dbReference type="Pfam" id="PF00441">
    <property type="entry name" value="Acyl-CoA_dh_1"/>
    <property type="match status" value="1"/>
</dbReference>
<dbReference type="SUPFAM" id="SSF56645">
    <property type="entry name" value="Acyl-CoA dehydrogenase NM domain-like"/>
    <property type="match status" value="1"/>
</dbReference>
<dbReference type="Pfam" id="PF12806">
    <property type="entry name" value="Acyl-CoA_dh_C"/>
    <property type="match status" value="1"/>
</dbReference>
<dbReference type="Gene3D" id="1.10.540.10">
    <property type="entry name" value="Acyl-CoA dehydrogenase/oxidase, N-terminal domain"/>
    <property type="match status" value="1"/>
</dbReference>
<dbReference type="InterPro" id="IPR036250">
    <property type="entry name" value="AcylCo_DH-like_C"/>
</dbReference>
<evidence type="ECO:0000313" key="12">
    <source>
        <dbReference type="Proteomes" id="UP001413721"/>
    </source>
</evidence>
<dbReference type="SUPFAM" id="SSF47203">
    <property type="entry name" value="Acyl-CoA dehydrogenase C-terminal domain-like"/>
    <property type="match status" value="1"/>
</dbReference>
<dbReference type="Pfam" id="PF02771">
    <property type="entry name" value="Acyl-CoA_dh_N"/>
    <property type="match status" value="1"/>
</dbReference>
<evidence type="ECO:0000256" key="2">
    <source>
        <dbReference type="ARBA" id="ARBA00009347"/>
    </source>
</evidence>
<reference evidence="11 12" key="1">
    <citation type="submission" date="2024-03" db="EMBL/GenBank/DDBJ databases">
        <title>High-quality draft genome sequencing of Tistrella sp. BH-R2-4.</title>
        <authorList>
            <person name="Dong C."/>
        </authorList>
    </citation>
    <scope>NUCLEOTIDE SEQUENCE [LARGE SCALE GENOMIC DNA]</scope>
    <source>
        <strain evidence="11 12">BH-R2-4</strain>
    </source>
</reference>
<keyword evidence="3 6" id="KW-0285">Flavoprotein</keyword>
<protein>
    <submittedName>
        <fullName evidence="11">Acyl-CoA dehydrogenase C-terminal domain-containing protein</fullName>
    </submittedName>
</protein>
<keyword evidence="12" id="KW-1185">Reference proteome</keyword>
<dbReference type="Gene3D" id="1.20.140.10">
    <property type="entry name" value="Butyryl-CoA Dehydrogenase, subunit A, domain 3"/>
    <property type="match status" value="1"/>
</dbReference>
<dbReference type="InterPro" id="IPR013786">
    <property type="entry name" value="AcylCoA_DH/ox_N"/>
</dbReference>
<name>A0ABU9YPH5_9PROT</name>
<feature type="domain" description="Acyl-CoA dehydrogenase/oxidase C-terminal" evidence="7">
    <location>
        <begin position="283"/>
        <end position="451"/>
    </location>
</feature>
<dbReference type="InterPro" id="IPR009100">
    <property type="entry name" value="AcylCoA_DH/oxidase_NM_dom_sf"/>
</dbReference>
<sequence length="596" mass="64648">MAATYKAPLRDIRFVLHDVLDVSRIAELPGYEDATPDIVDAVLEEAAKMCENELFPINRSGDEEGCTFENGVVRTPAGFKEAYKTFIEAGWTSIAADPKYGGQGLPKTLNFVIEEMICSANLAFGMYPGLSAGAYNAIAAHATDELKQRYLPKLGDGSWSGTMCLTEPHCGTDLGLIRTRAVPADDGTFRVTGTKIFISAGEHDLTENIIHLVLAKLPDAPEGTRGISLFLVPKFIPDDRNAPGARNGVACGSIEHKMGIKASATCVLNFDDAVGWMVGEPHRGLQAMFTMMNVARLAVGMQGLGIGEAAYQGAVDYARDRTSGRALTGAKYPDQSADPIIVHPDVRRNLLTMRALNEGARALSYWIGTEIDIAHHHPDPATRQAADDLVQLMTPIIKAFLTDIGFDNANRGVQIYGGHGYIREHGMEQYVRDARITQLYEGTNGIQALDLVGRKLSTGMGRLLRRFFHPVDAYIAEKKGDAALKDFTGPLAKAFQRLQQATAGLAQKAMANPDEAGAAATPYLRMFALVALAYMWTRMAEVATAKIAVGEDIAFHTAKLKTGRYFMEQVLPEHLSAFAVAMAGARTVMALDDDEF</sequence>
<gene>
    <name evidence="11" type="ORF">WG926_20510</name>
</gene>
<dbReference type="RefSeq" id="WP_345933460.1">
    <property type="nucleotide sequence ID" value="NZ_JBBKTV010000005.1"/>
</dbReference>
<feature type="domain" description="Acetyl-CoA dehydrogenase-like C-terminal" evidence="10">
    <location>
        <begin position="467"/>
        <end position="592"/>
    </location>
</feature>
<proteinExistence type="inferred from homology"/>
<evidence type="ECO:0000256" key="3">
    <source>
        <dbReference type="ARBA" id="ARBA00022630"/>
    </source>
</evidence>
<dbReference type="Proteomes" id="UP001413721">
    <property type="component" value="Unassembled WGS sequence"/>
</dbReference>
<dbReference type="InterPro" id="IPR009075">
    <property type="entry name" value="AcylCo_DH/oxidase_C"/>
</dbReference>
<evidence type="ECO:0000313" key="11">
    <source>
        <dbReference type="EMBL" id="MEN2990708.1"/>
    </source>
</evidence>
<feature type="domain" description="Acyl-CoA dehydrogenase/oxidase N-terminal" evidence="9">
    <location>
        <begin position="41"/>
        <end position="157"/>
    </location>
</feature>
<dbReference type="InterPro" id="IPR046373">
    <property type="entry name" value="Acyl-CoA_Oxase/DH_mid-dom_sf"/>
</dbReference>
<evidence type="ECO:0000256" key="5">
    <source>
        <dbReference type="ARBA" id="ARBA00023002"/>
    </source>
</evidence>
<comment type="cofactor">
    <cofactor evidence="1 6">
        <name>FAD</name>
        <dbReference type="ChEBI" id="CHEBI:57692"/>
    </cofactor>
</comment>
<dbReference type="Pfam" id="PF02770">
    <property type="entry name" value="Acyl-CoA_dh_M"/>
    <property type="match status" value="1"/>
</dbReference>
<dbReference type="PANTHER" id="PTHR42803:SF1">
    <property type="entry name" value="BROAD-SPECIFICITY LINEAR ACYL-COA DEHYDROGENASE FADE5"/>
    <property type="match status" value="1"/>
</dbReference>
<dbReference type="Gene3D" id="2.40.110.10">
    <property type="entry name" value="Butyryl-CoA Dehydrogenase, subunit A, domain 2"/>
    <property type="match status" value="1"/>
</dbReference>
<evidence type="ECO:0000256" key="6">
    <source>
        <dbReference type="RuleBase" id="RU362125"/>
    </source>
</evidence>
<comment type="similarity">
    <text evidence="2 6">Belongs to the acyl-CoA dehydrogenase family.</text>
</comment>
<dbReference type="InterPro" id="IPR006091">
    <property type="entry name" value="Acyl-CoA_Oxase/DH_mid-dom"/>
</dbReference>
<keyword evidence="4 6" id="KW-0274">FAD</keyword>
<evidence type="ECO:0000259" key="7">
    <source>
        <dbReference type="Pfam" id="PF00441"/>
    </source>
</evidence>
<evidence type="ECO:0000259" key="8">
    <source>
        <dbReference type="Pfam" id="PF02770"/>
    </source>
</evidence>
<evidence type="ECO:0000259" key="10">
    <source>
        <dbReference type="Pfam" id="PF12806"/>
    </source>
</evidence>
<dbReference type="InterPro" id="IPR025878">
    <property type="entry name" value="Acyl-CoA_dh-like_C_dom"/>
</dbReference>